<dbReference type="KEGG" id="cman:A9D14_15275"/>
<dbReference type="PANTHER" id="PTHR34148">
    <property type="entry name" value="ADENOSYLCOBINAMIDE-GDP RIBAZOLETRANSFERASE"/>
    <property type="match status" value="1"/>
</dbReference>
<sequence>MKPVILALQFMTRLPLPQVRADAADFAAAMRWFPLAGLVVGAAVWAGVWLGALTDPWVGALLGVGAWAAITGALHLDGLGDVADAAGAGHRDPGRVSEVLADPHIGSFGVVVIALQIAAKLVLLFLLAQRDGDWVLPAIACAARIGPLVWTLILPPLHEGLGSRFAAATRWRDVAIWAVLGAIMACFVPALAMAVPVIWLWGPWVRSRLGGISGDSHGAGIETTETALLLAWVTLS</sequence>
<evidence type="ECO:0000256" key="19">
    <source>
        <dbReference type="HAMAP-Rule" id="MF_00719"/>
    </source>
</evidence>
<dbReference type="UniPathway" id="UPA00148">
    <property type="reaction ID" value="UER00238"/>
</dbReference>
<protein>
    <recommendedName>
        <fullName evidence="6 19">Adenosylcobinamide-GDP ribazoletransferase</fullName>
        <ecNumber evidence="5 19">2.7.8.26</ecNumber>
    </recommendedName>
    <alternativeName>
        <fullName evidence="16 19">Cobalamin synthase</fullName>
    </alternativeName>
    <alternativeName>
        <fullName evidence="15 19">Cobalamin-5'-phosphate synthase</fullName>
    </alternativeName>
</protein>
<evidence type="ECO:0000256" key="6">
    <source>
        <dbReference type="ARBA" id="ARBA00015850"/>
    </source>
</evidence>
<evidence type="ECO:0000256" key="9">
    <source>
        <dbReference type="ARBA" id="ARBA00022679"/>
    </source>
</evidence>
<gene>
    <name evidence="19" type="primary">cobS</name>
    <name evidence="20" type="ORF">A9D14_15275</name>
</gene>
<dbReference type="EC" id="2.7.8.26" evidence="5 19"/>
<dbReference type="PANTHER" id="PTHR34148:SF1">
    <property type="entry name" value="ADENOSYLCOBINAMIDE-GDP RIBAZOLETRANSFERASE"/>
    <property type="match status" value="1"/>
</dbReference>
<dbReference type="Pfam" id="PF02654">
    <property type="entry name" value="CobS"/>
    <property type="match status" value="1"/>
</dbReference>
<evidence type="ECO:0000256" key="16">
    <source>
        <dbReference type="ARBA" id="ARBA00032853"/>
    </source>
</evidence>
<dbReference type="GO" id="GO:0009236">
    <property type="term" value="P:cobalamin biosynthetic process"/>
    <property type="evidence" value="ECO:0007669"/>
    <property type="project" value="UniProtKB-UniRule"/>
</dbReference>
<evidence type="ECO:0000256" key="11">
    <source>
        <dbReference type="ARBA" id="ARBA00022842"/>
    </source>
</evidence>
<keyword evidence="10 19" id="KW-0812">Transmembrane</keyword>
<feature type="transmembrane region" description="Helical" evidence="19">
    <location>
        <begin position="31"/>
        <end position="50"/>
    </location>
</feature>
<evidence type="ECO:0000256" key="17">
    <source>
        <dbReference type="ARBA" id="ARBA00048623"/>
    </source>
</evidence>
<evidence type="ECO:0000313" key="21">
    <source>
        <dbReference type="Proteomes" id="UP000195807"/>
    </source>
</evidence>
<feature type="transmembrane region" description="Helical" evidence="19">
    <location>
        <begin position="57"/>
        <end position="76"/>
    </location>
</feature>
<dbReference type="EMBL" id="CP019603">
    <property type="protein sequence ID" value="ARU17730.1"/>
    <property type="molecule type" value="Genomic_DNA"/>
</dbReference>
<keyword evidence="12 19" id="KW-1133">Transmembrane helix</keyword>
<evidence type="ECO:0000256" key="15">
    <source>
        <dbReference type="ARBA" id="ARBA00032605"/>
    </source>
</evidence>
<keyword evidence="11 19" id="KW-0460">Magnesium</keyword>
<keyword evidence="20" id="KW-0614">Plasmid</keyword>
<comment type="similarity">
    <text evidence="4 19">Belongs to the CobS family.</text>
</comment>
<feature type="transmembrane region" description="Helical" evidence="19">
    <location>
        <begin position="105"/>
        <end position="127"/>
    </location>
</feature>
<dbReference type="GO" id="GO:0008818">
    <property type="term" value="F:cobalamin 5'-phosphate synthase activity"/>
    <property type="evidence" value="ECO:0007669"/>
    <property type="project" value="UniProtKB-UniRule"/>
</dbReference>
<feature type="transmembrane region" description="Helical" evidence="19">
    <location>
        <begin position="134"/>
        <end position="154"/>
    </location>
</feature>
<dbReference type="GO" id="GO:0005886">
    <property type="term" value="C:plasma membrane"/>
    <property type="evidence" value="ECO:0007669"/>
    <property type="project" value="UniProtKB-SubCell"/>
</dbReference>
<dbReference type="InterPro" id="IPR003805">
    <property type="entry name" value="CobS"/>
</dbReference>
<evidence type="ECO:0000256" key="8">
    <source>
        <dbReference type="ARBA" id="ARBA00022573"/>
    </source>
</evidence>
<evidence type="ECO:0000256" key="10">
    <source>
        <dbReference type="ARBA" id="ARBA00022692"/>
    </source>
</evidence>
<dbReference type="Proteomes" id="UP000195807">
    <property type="component" value="Plasmid pCME4A9I"/>
</dbReference>
<evidence type="ECO:0000256" key="12">
    <source>
        <dbReference type="ARBA" id="ARBA00022989"/>
    </source>
</evidence>
<keyword evidence="21" id="KW-1185">Reference proteome</keyword>
<dbReference type="HAMAP" id="MF_00719">
    <property type="entry name" value="CobS"/>
    <property type="match status" value="1"/>
</dbReference>
<evidence type="ECO:0000256" key="13">
    <source>
        <dbReference type="ARBA" id="ARBA00023136"/>
    </source>
</evidence>
<comment type="catalytic activity">
    <reaction evidence="17 19">
        <text>alpha-ribazole + adenosylcob(III)inamide-GDP = adenosylcob(III)alamin + GMP + H(+)</text>
        <dbReference type="Rhea" id="RHEA:16049"/>
        <dbReference type="ChEBI" id="CHEBI:10329"/>
        <dbReference type="ChEBI" id="CHEBI:15378"/>
        <dbReference type="ChEBI" id="CHEBI:18408"/>
        <dbReference type="ChEBI" id="CHEBI:58115"/>
        <dbReference type="ChEBI" id="CHEBI:60487"/>
        <dbReference type="EC" id="2.7.8.26"/>
    </reaction>
</comment>
<name>A0A1Z1FG85_9SPHN</name>
<evidence type="ECO:0000256" key="7">
    <source>
        <dbReference type="ARBA" id="ARBA00022475"/>
    </source>
</evidence>
<comment type="cofactor">
    <cofactor evidence="1 19">
        <name>Mg(2+)</name>
        <dbReference type="ChEBI" id="CHEBI:18420"/>
    </cofactor>
</comment>
<evidence type="ECO:0000313" key="20">
    <source>
        <dbReference type="EMBL" id="ARU17730.1"/>
    </source>
</evidence>
<dbReference type="AlphaFoldDB" id="A0A1Z1FG85"/>
<dbReference type="STRING" id="450378.GCA_001661675_03070"/>
<evidence type="ECO:0000256" key="3">
    <source>
        <dbReference type="ARBA" id="ARBA00004663"/>
    </source>
</evidence>
<keyword evidence="7 19" id="KW-1003">Cell membrane</keyword>
<dbReference type="OrthoDB" id="9794626at2"/>
<geneLocation type="plasmid" evidence="21">
    <name>pcme4a9i</name>
</geneLocation>
<reference evidence="20 21" key="1">
    <citation type="submission" date="2017-01" db="EMBL/GenBank/DDBJ databases">
        <title>Complete genome sequence of esterase-producing bacterium Croceicoccus marinus E4A9.</title>
        <authorList>
            <person name="Wu Y.-H."/>
            <person name="Cheng H."/>
            <person name="Xu L."/>
            <person name="Huo Y.-Y."/>
            <person name="Wang C.-S."/>
            <person name="Xu X.-W."/>
        </authorList>
    </citation>
    <scope>NUCLEOTIDE SEQUENCE [LARGE SCALE GENOMIC DNA]</scope>
    <source>
        <strain evidence="20 21">E4A9</strain>
        <plasmid evidence="21">Plasmid pcme4a9i</plasmid>
    </source>
</reference>
<proteinExistence type="inferred from homology"/>
<evidence type="ECO:0000256" key="5">
    <source>
        <dbReference type="ARBA" id="ARBA00013200"/>
    </source>
</evidence>
<keyword evidence="8 19" id="KW-0169">Cobalamin biosynthesis</keyword>
<comment type="subcellular location">
    <subcellularLocation>
        <location evidence="2 19">Cell membrane</location>
        <topology evidence="2 19">Multi-pass membrane protein</topology>
    </subcellularLocation>
</comment>
<comment type="pathway">
    <text evidence="3 19">Cofactor biosynthesis; adenosylcobalamin biosynthesis; adenosylcobalamin from cob(II)yrinate a,c-diamide: step 7/7.</text>
</comment>
<evidence type="ECO:0000256" key="2">
    <source>
        <dbReference type="ARBA" id="ARBA00004651"/>
    </source>
</evidence>
<keyword evidence="13 19" id="KW-0472">Membrane</keyword>
<accession>A0A1Z1FG85</accession>
<evidence type="ECO:0000256" key="18">
    <source>
        <dbReference type="ARBA" id="ARBA00049504"/>
    </source>
</evidence>
<comment type="function">
    <text evidence="14 19">Joins adenosylcobinamide-GDP and alpha-ribazole to generate adenosylcobalamin (Ado-cobalamin). Also synthesizes adenosylcobalamin 5'-phosphate from adenosylcobinamide-GDP and alpha-ribazole 5'-phosphate.</text>
</comment>
<dbReference type="NCBIfam" id="TIGR00317">
    <property type="entry name" value="cobS"/>
    <property type="match status" value="1"/>
</dbReference>
<organism evidence="20 21">
    <name type="scientific">Croceicoccus marinus</name>
    <dbReference type="NCBI Taxonomy" id="450378"/>
    <lineage>
        <taxon>Bacteria</taxon>
        <taxon>Pseudomonadati</taxon>
        <taxon>Pseudomonadota</taxon>
        <taxon>Alphaproteobacteria</taxon>
        <taxon>Sphingomonadales</taxon>
        <taxon>Erythrobacteraceae</taxon>
        <taxon>Croceicoccus</taxon>
    </lineage>
</organism>
<dbReference type="RefSeq" id="WP_066849824.1">
    <property type="nucleotide sequence ID" value="NZ_CP019603.1"/>
</dbReference>
<evidence type="ECO:0000256" key="4">
    <source>
        <dbReference type="ARBA" id="ARBA00010561"/>
    </source>
</evidence>
<keyword evidence="9 19" id="KW-0808">Transferase</keyword>
<comment type="catalytic activity">
    <reaction evidence="18 19">
        <text>alpha-ribazole 5'-phosphate + adenosylcob(III)inamide-GDP = adenosylcob(III)alamin 5'-phosphate + GMP + H(+)</text>
        <dbReference type="Rhea" id="RHEA:23560"/>
        <dbReference type="ChEBI" id="CHEBI:15378"/>
        <dbReference type="ChEBI" id="CHEBI:57918"/>
        <dbReference type="ChEBI" id="CHEBI:58115"/>
        <dbReference type="ChEBI" id="CHEBI:60487"/>
        <dbReference type="ChEBI" id="CHEBI:60493"/>
        <dbReference type="EC" id="2.7.8.26"/>
    </reaction>
</comment>
<evidence type="ECO:0000256" key="1">
    <source>
        <dbReference type="ARBA" id="ARBA00001946"/>
    </source>
</evidence>
<feature type="transmembrane region" description="Helical" evidence="19">
    <location>
        <begin position="174"/>
        <end position="201"/>
    </location>
</feature>
<evidence type="ECO:0000256" key="14">
    <source>
        <dbReference type="ARBA" id="ARBA00025228"/>
    </source>
</evidence>
<dbReference type="GO" id="GO:0051073">
    <property type="term" value="F:adenosylcobinamide-GDP ribazoletransferase activity"/>
    <property type="evidence" value="ECO:0007669"/>
    <property type="project" value="UniProtKB-UniRule"/>
</dbReference>